<proteinExistence type="predicted"/>
<protein>
    <recommendedName>
        <fullName evidence="2">Fibronectin type-III domain-containing protein</fullName>
    </recommendedName>
</protein>
<evidence type="ECO:0008006" key="2">
    <source>
        <dbReference type="Google" id="ProtNLM"/>
    </source>
</evidence>
<accession>A0A1X7T6Z6</accession>
<sequence>MRSNMTFNPYEAIDNYTIQCTVDTTVSCHIMVPGVPARSEINGFDVTPTYVNISWPISTHPCFEEYRLLTTSPNNPNTLERIFDRSITSILLPISQLNDTEYSYGIYISDTGNRFIEPQLTRMLTPN</sequence>
<organism evidence="1">
    <name type="scientific">Amphimedon queenslandica</name>
    <name type="common">Sponge</name>
    <dbReference type="NCBI Taxonomy" id="400682"/>
    <lineage>
        <taxon>Eukaryota</taxon>
        <taxon>Metazoa</taxon>
        <taxon>Porifera</taxon>
        <taxon>Demospongiae</taxon>
        <taxon>Heteroscleromorpha</taxon>
        <taxon>Haplosclerida</taxon>
        <taxon>Niphatidae</taxon>
        <taxon>Amphimedon</taxon>
    </lineage>
</organism>
<name>A0A1X7T6Z6_AMPQE</name>
<evidence type="ECO:0000313" key="1">
    <source>
        <dbReference type="EnsemblMetazoa" id="Aqu2.1.10262_001"/>
    </source>
</evidence>
<dbReference type="InParanoid" id="A0A1X7T6Z6"/>
<reference evidence="1" key="1">
    <citation type="submission" date="2017-05" db="UniProtKB">
        <authorList>
            <consortium name="EnsemblMetazoa"/>
        </authorList>
    </citation>
    <scope>IDENTIFICATION</scope>
</reference>
<dbReference type="AlphaFoldDB" id="A0A1X7T6Z6"/>
<dbReference type="EnsemblMetazoa" id="Aqu2.1.10262_001">
    <property type="protein sequence ID" value="Aqu2.1.10262_001"/>
    <property type="gene ID" value="Aqu2.1.10262"/>
</dbReference>